<feature type="compositionally biased region" description="Low complexity" evidence="1">
    <location>
        <begin position="356"/>
        <end position="366"/>
    </location>
</feature>
<evidence type="ECO:0000256" key="1">
    <source>
        <dbReference type="SAM" id="MobiDB-lite"/>
    </source>
</evidence>
<feature type="compositionally biased region" description="Polar residues" evidence="1">
    <location>
        <begin position="343"/>
        <end position="352"/>
    </location>
</feature>
<evidence type="ECO:0000313" key="2">
    <source>
        <dbReference type="EMBL" id="SZX71210.1"/>
    </source>
</evidence>
<name>A0A383W1X1_TETOB</name>
<feature type="region of interest" description="Disordered" evidence="1">
    <location>
        <begin position="405"/>
        <end position="427"/>
    </location>
</feature>
<accession>A0A383W1X1</accession>
<feature type="region of interest" description="Disordered" evidence="1">
    <location>
        <begin position="41"/>
        <end position="68"/>
    </location>
</feature>
<feature type="compositionally biased region" description="Polar residues" evidence="1">
    <location>
        <begin position="47"/>
        <end position="59"/>
    </location>
</feature>
<reference evidence="2 3" key="1">
    <citation type="submission" date="2016-10" db="EMBL/GenBank/DDBJ databases">
        <authorList>
            <person name="Cai Z."/>
        </authorList>
    </citation>
    <scope>NUCLEOTIDE SEQUENCE [LARGE SCALE GENOMIC DNA]</scope>
</reference>
<gene>
    <name evidence="2" type="ORF">BQ4739_LOCUS11347</name>
</gene>
<protein>
    <submittedName>
        <fullName evidence="2">Uncharacterized protein</fullName>
    </submittedName>
</protein>
<keyword evidence="3" id="KW-1185">Reference proteome</keyword>
<feature type="region of interest" description="Disordered" evidence="1">
    <location>
        <begin position="632"/>
        <end position="652"/>
    </location>
</feature>
<evidence type="ECO:0000313" key="3">
    <source>
        <dbReference type="Proteomes" id="UP000256970"/>
    </source>
</evidence>
<feature type="region of interest" description="Disordered" evidence="1">
    <location>
        <begin position="327"/>
        <end position="366"/>
    </location>
</feature>
<dbReference type="EMBL" id="FNXT01001036">
    <property type="protein sequence ID" value="SZX71210.1"/>
    <property type="molecule type" value="Genomic_DNA"/>
</dbReference>
<feature type="region of interest" description="Disordered" evidence="1">
    <location>
        <begin position="255"/>
        <end position="279"/>
    </location>
</feature>
<dbReference type="AlphaFoldDB" id="A0A383W1X1"/>
<proteinExistence type="predicted"/>
<organism evidence="2 3">
    <name type="scientific">Tetradesmus obliquus</name>
    <name type="common">Green alga</name>
    <name type="synonym">Acutodesmus obliquus</name>
    <dbReference type="NCBI Taxonomy" id="3088"/>
    <lineage>
        <taxon>Eukaryota</taxon>
        <taxon>Viridiplantae</taxon>
        <taxon>Chlorophyta</taxon>
        <taxon>core chlorophytes</taxon>
        <taxon>Chlorophyceae</taxon>
        <taxon>CS clade</taxon>
        <taxon>Sphaeropleales</taxon>
        <taxon>Scenedesmaceae</taxon>
        <taxon>Tetradesmus</taxon>
    </lineage>
</organism>
<sequence length="689" mass="71155">MQPISADVCYQQRHHTPAAGGCSNAPPAGYIQQQHQQQRQCTAGPGATSTGQAQHSPSPCATLPSGFGQQQQQQPLQFSAAGKLLGAVMSTIEQELQREIHQFAGAVVQRHKQQLLQEIQSLSLAAAAAGIDTQALAAAAAPAAADVPSRPSSSMAAAEVASTGCCSSSCNCHRHAKPAPAGYVAAATAVCQQQQQHVPAAHATLPLGSVGSNEAALISFMSAGAGVAAAAAPLSSAQSLSHDSSNLALPCTAGSLHHHQQQQQQQRVSSPGSTAEHCSGITNWTRQYSSLAASPAAAAPAPASLQQQQTSSVGAANQMHQLSAFAAAGGASSSSSPSLCGSVPQQQHQLLHNTEHQQQQQCSAAPAQQQQQQQPCAGHQSSYSGQSMQSSQLLGLPSLQECGPFEQQQQQLVHSPADVSQTGGGPIDAWQQQQQFSSADELFASMEAACGGDSTGPIAENIFEEIDALLGDDFLNDVLDPVMGLEEQPLLLQASLQQVQQQLQQLEQLQHLQQQQQQPAPYAQLQLDVSSATCSGAAGCSGQQQQQQQLTPCSAPLPSAAGAVFAKPRPLHRSFSACSSKSGRAAAVDVAAAGLMRCGSQTPDQNKKRSRGDLAAAAAAAAAAFELPALKRQGSNKSSSSGGTASGDGWCGGWQQQQQQAVGVDLMAQLPPWLTRQVSITASLVSQSQ</sequence>
<dbReference type="Proteomes" id="UP000256970">
    <property type="component" value="Unassembled WGS sequence"/>
</dbReference>
<feature type="compositionally biased region" description="Low complexity" evidence="1">
    <location>
        <begin position="327"/>
        <end position="342"/>
    </location>
</feature>